<dbReference type="Proteomes" id="UP001652432">
    <property type="component" value="Unassembled WGS sequence"/>
</dbReference>
<evidence type="ECO:0000256" key="2">
    <source>
        <dbReference type="SAM" id="MobiDB-lite"/>
    </source>
</evidence>
<dbReference type="SUPFAM" id="SSF53335">
    <property type="entry name" value="S-adenosyl-L-methionine-dependent methyltransferases"/>
    <property type="match status" value="1"/>
</dbReference>
<proteinExistence type="predicted"/>
<feature type="domain" description="Methyltransferase" evidence="3">
    <location>
        <begin position="79"/>
        <end position="174"/>
    </location>
</feature>
<dbReference type="InterPro" id="IPR041698">
    <property type="entry name" value="Methyltransf_25"/>
</dbReference>
<feature type="region of interest" description="Disordered" evidence="2">
    <location>
        <begin position="47"/>
        <end position="67"/>
    </location>
</feature>
<keyword evidence="1" id="KW-0808">Transferase</keyword>
<dbReference type="PANTHER" id="PTHR43861">
    <property type="entry name" value="TRANS-ACONITATE 2-METHYLTRANSFERASE-RELATED"/>
    <property type="match status" value="1"/>
</dbReference>
<dbReference type="InterPro" id="IPR029063">
    <property type="entry name" value="SAM-dependent_MTases_sf"/>
</dbReference>
<dbReference type="Pfam" id="PF13649">
    <property type="entry name" value="Methyltransf_25"/>
    <property type="match status" value="1"/>
</dbReference>
<evidence type="ECO:0000313" key="5">
    <source>
        <dbReference type="Proteomes" id="UP001652432"/>
    </source>
</evidence>
<feature type="compositionally biased region" description="Low complexity" evidence="2">
    <location>
        <begin position="47"/>
        <end position="63"/>
    </location>
</feature>
<sequence length="301" mass="34053">MEAYTGFAEVYDTFMDDTPYEEWADFLAGLIGKYGISRPVQSAGEAGCAAGTAESTGTEQESGADPSLREALEEEKNLVLDLGCGTGTLTELLSQKGFDMIGVDSSEEMLQLAMDKKEKTGSRILYLCQDMRDLDLYSTVGTVVSVCDSINYLLEDEDVADTFSLVENYLYPGGIFIFDFNTLYKYETVIGDTTIAENRDDCSFIWENYYHEEEHINEYDLTIFAREKKNRESFRRFQETHYQRGYTLEEMKSFVENSGLSLILVMDAETHREPTEDSERIYVVAGKGRKAAEECNTGENR</sequence>
<dbReference type="GO" id="GO:0008168">
    <property type="term" value="F:methyltransferase activity"/>
    <property type="evidence" value="ECO:0007669"/>
    <property type="project" value="UniProtKB-KW"/>
</dbReference>
<evidence type="ECO:0000313" key="4">
    <source>
        <dbReference type="EMBL" id="MCU6745715.1"/>
    </source>
</evidence>
<evidence type="ECO:0000256" key="1">
    <source>
        <dbReference type="ARBA" id="ARBA00022679"/>
    </source>
</evidence>
<name>A0ABT2T658_9FIRM</name>
<dbReference type="Gene3D" id="2.20.25.110">
    <property type="entry name" value="S-adenosyl-L-methionine-dependent methyltransferases"/>
    <property type="match status" value="1"/>
</dbReference>
<accession>A0ABT2T658</accession>
<dbReference type="CDD" id="cd02440">
    <property type="entry name" value="AdoMet_MTases"/>
    <property type="match status" value="1"/>
</dbReference>
<keyword evidence="5" id="KW-1185">Reference proteome</keyword>
<comment type="caution">
    <text evidence="4">The sequence shown here is derived from an EMBL/GenBank/DDBJ whole genome shotgun (WGS) entry which is preliminary data.</text>
</comment>
<dbReference type="RefSeq" id="WP_262575799.1">
    <property type="nucleotide sequence ID" value="NZ_JAOQKJ010000016.1"/>
</dbReference>
<organism evidence="4 5">
    <name type="scientific">Suilimivivens aceti</name>
    <dbReference type="NCBI Taxonomy" id="2981774"/>
    <lineage>
        <taxon>Bacteria</taxon>
        <taxon>Bacillati</taxon>
        <taxon>Bacillota</taxon>
        <taxon>Clostridia</taxon>
        <taxon>Lachnospirales</taxon>
        <taxon>Lachnospiraceae</taxon>
        <taxon>Suilimivivens</taxon>
    </lineage>
</organism>
<gene>
    <name evidence="4" type="ORF">OCV77_14665</name>
</gene>
<reference evidence="4 5" key="1">
    <citation type="journal article" date="2021" name="ISME Commun">
        <title>Automated analysis of genomic sequences facilitates high-throughput and comprehensive description of bacteria.</title>
        <authorList>
            <person name="Hitch T.C.A."/>
        </authorList>
    </citation>
    <scope>NUCLEOTIDE SEQUENCE [LARGE SCALE GENOMIC DNA]</scope>
    <source>
        <strain evidence="4 5">Sanger_18</strain>
    </source>
</reference>
<dbReference type="Gene3D" id="3.40.50.150">
    <property type="entry name" value="Vaccinia Virus protein VP39"/>
    <property type="match status" value="1"/>
</dbReference>
<dbReference type="GO" id="GO:0032259">
    <property type="term" value="P:methylation"/>
    <property type="evidence" value="ECO:0007669"/>
    <property type="project" value="UniProtKB-KW"/>
</dbReference>
<evidence type="ECO:0000259" key="3">
    <source>
        <dbReference type="Pfam" id="PF13649"/>
    </source>
</evidence>
<protein>
    <submittedName>
        <fullName evidence="4">Methyltransferase domain-containing protein</fullName>
    </submittedName>
</protein>
<dbReference type="EMBL" id="JAOQKJ010000016">
    <property type="protein sequence ID" value="MCU6745715.1"/>
    <property type="molecule type" value="Genomic_DNA"/>
</dbReference>
<keyword evidence="4" id="KW-0489">Methyltransferase</keyword>